<dbReference type="Gene3D" id="2.40.170.20">
    <property type="entry name" value="TonB-dependent receptor, beta-barrel domain"/>
    <property type="match status" value="1"/>
</dbReference>
<reference evidence="14 15" key="1">
    <citation type="journal article" date="2019" name="Nat. Med.">
        <title>A library of human gut bacterial isolates paired with longitudinal multiomics data enables mechanistic microbiome research.</title>
        <authorList>
            <person name="Poyet M."/>
            <person name="Groussin M."/>
            <person name="Gibbons S.M."/>
            <person name="Avila-Pacheco J."/>
            <person name="Jiang X."/>
            <person name="Kearney S.M."/>
            <person name="Perrotta A.R."/>
            <person name="Berdy B."/>
            <person name="Zhao S."/>
            <person name="Lieberman T.D."/>
            <person name="Swanson P.K."/>
            <person name="Smith M."/>
            <person name="Roesemann S."/>
            <person name="Alexander J.E."/>
            <person name="Rich S.A."/>
            <person name="Livny J."/>
            <person name="Vlamakis H."/>
            <person name="Clish C."/>
            <person name="Bullock K."/>
            <person name="Deik A."/>
            <person name="Scott J."/>
            <person name="Pierce K.A."/>
            <person name="Xavier R.J."/>
            <person name="Alm E.J."/>
        </authorList>
    </citation>
    <scope>NUCLEOTIDE SEQUENCE [LARGE SCALE GENOMIC DNA]</scope>
    <source>
        <strain evidence="14 15">BIOML-A266</strain>
    </source>
</reference>
<keyword evidence="5" id="KW-0732">Signal</keyword>
<dbReference type="GO" id="GO:0015344">
    <property type="term" value="F:siderophore uptake transmembrane transporter activity"/>
    <property type="evidence" value="ECO:0007669"/>
    <property type="project" value="TreeGrafter"/>
</dbReference>
<gene>
    <name evidence="14" type="ORF">F2Y10_14160</name>
</gene>
<evidence type="ECO:0000259" key="13">
    <source>
        <dbReference type="Pfam" id="PF07715"/>
    </source>
</evidence>
<evidence type="ECO:0000256" key="2">
    <source>
        <dbReference type="ARBA" id="ARBA00022448"/>
    </source>
</evidence>
<keyword evidence="3 10" id="KW-1134">Transmembrane beta strand</keyword>
<dbReference type="PROSITE" id="PS52016">
    <property type="entry name" value="TONB_DEPENDENT_REC_3"/>
    <property type="match status" value="1"/>
</dbReference>
<evidence type="ECO:0000259" key="12">
    <source>
        <dbReference type="Pfam" id="PF00593"/>
    </source>
</evidence>
<dbReference type="InterPro" id="IPR036942">
    <property type="entry name" value="Beta-barrel_TonB_sf"/>
</dbReference>
<evidence type="ECO:0000313" key="14">
    <source>
        <dbReference type="EMBL" id="KAA2376019.1"/>
    </source>
</evidence>
<proteinExistence type="inferred from homology"/>
<comment type="caution">
    <text evidence="14">The sequence shown here is derived from an EMBL/GenBank/DDBJ whole genome shotgun (WGS) entry which is preliminary data.</text>
</comment>
<evidence type="ECO:0000256" key="1">
    <source>
        <dbReference type="ARBA" id="ARBA00004571"/>
    </source>
</evidence>
<name>A0A5B3GTU3_9BACT</name>
<dbReference type="InterPro" id="IPR039426">
    <property type="entry name" value="TonB-dep_rcpt-like"/>
</dbReference>
<keyword evidence="2 10" id="KW-0813">Transport</keyword>
<evidence type="ECO:0000256" key="8">
    <source>
        <dbReference type="ARBA" id="ARBA00023170"/>
    </source>
</evidence>
<dbReference type="EMBL" id="VVXH01000018">
    <property type="protein sequence ID" value="KAA2376019.1"/>
    <property type="molecule type" value="Genomic_DNA"/>
</dbReference>
<comment type="subcellular location">
    <subcellularLocation>
        <location evidence="1 10">Cell outer membrane</location>
        <topology evidence="1 10">Multi-pass membrane protein</topology>
    </subcellularLocation>
</comment>
<dbReference type="InterPro" id="IPR000531">
    <property type="entry name" value="Beta-barrel_TonB"/>
</dbReference>
<evidence type="ECO:0000256" key="4">
    <source>
        <dbReference type="ARBA" id="ARBA00022692"/>
    </source>
</evidence>
<evidence type="ECO:0000256" key="5">
    <source>
        <dbReference type="ARBA" id="ARBA00022729"/>
    </source>
</evidence>
<dbReference type="SUPFAM" id="SSF56935">
    <property type="entry name" value="Porins"/>
    <property type="match status" value="1"/>
</dbReference>
<evidence type="ECO:0000256" key="7">
    <source>
        <dbReference type="ARBA" id="ARBA00023136"/>
    </source>
</evidence>
<keyword evidence="7 10" id="KW-0472">Membrane</keyword>
<dbReference type="AlphaFoldDB" id="A0A5B3GTU3"/>
<dbReference type="GO" id="GO:0009279">
    <property type="term" value="C:cell outer membrane"/>
    <property type="evidence" value="ECO:0007669"/>
    <property type="project" value="UniProtKB-SubCell"/>
</dbReference>
<dbReference type="InterPro" id="IPR012910">
    <property type="entry name" value="Plug_dom"/>
</dbReference>
<comment type="similarity">
    <text evidence="10 11">Belongs to the TonB-dependent receptor family.</text>
</comment>
<evidence type="ECO:0000256" key="6">
    <source>
        <dbReference type="ARBA" id="ARBA00023077"/>
    </source>
</evidence>
<dbReference type="PANTHER" id="PTHR30069:SF29">
    <property type="entry name" value="HEMOGLOBIN AND HEMOGLOBIN-HAPTOGLOBIN-BINDING PROTEIN 1-RELATED"/>
    <property type="match status" value="1"/>
</dbReference>
<feature type="domain" description="TonB-dependent receptor-like beta-barrel" evidence="12">
    <location>
        <begin position="227"/>
        <end position="640"/>
    </location>
</feature>
<evidence type="ECO:0000313" key="15">
    <source>
        <dbReference type="Proteomes" id="UP000322940"/>
    </source>
</evidence>
<dbReference type="GO" id="GO:0044718">
    <property type="term" value="P:siderophore transmembrane transport"/>
    <property type="evidence" value="ECO:0007669"/>
    <property type="project" value="TreeGrafter"/>
</dbReference>
<accession>A0A5B3GTU3</accession>
<dbReference type="InterPro" id="IPR037066">
    <property type="entry name" value="Plug_dom_sf"/>
</dbReference>
<evidence type="ECO:0000256" key="10">
    <source>
        <dbReference type="PROSITE-ProRule" id="PRU01360"/>
    </source>
</evidence>
<feature type="domain" description="TonB-dependent receptor plug" evidence="13">
    <location>
        <begin position="46"/>
        <end position="136"/>
    </location>
</feature>
<evidence type="ECO:0000256" key="9">
    <source>
        <dbReference type="ARBA" id="ARBA00023237"/>
    </source>
</evidence>
<dbReference type="PANTHER" id="PTHR30069">
    <property type="entry name" value="TONB-DEPENDENT OUTER MEMBRANE RECEPTOR"/>
    <property type="match status" value="1"/>
</dbReference>
<keyword evidence="9 10" id="KW-0998">Cell outer membrane</keyword>
<dbReference type="Pfam" id="PF00593">
    <property type="entry name" value="TonB_dep_Rec_b-barrel"/>
    <property type="match status" value="1"/>
</dbReference>
<keyword evidence="4 10" id="KW-0812">Transmembrane</keyword>
<keyword evidence="8 14" id="KW-0675">Receptor</keyword>
<organism evidence="14 15">
    <name type="scientific">Alistipes onderdonkii</name>
    <dbReference type="NCBI Taxonomy" id="328813"/>
    <lineage>
        <taxon>Bacteria</taxon>
        <taxon>Pseudomonadati</taxon>
        <taxon>Bacteroidota</taxon>
        <taxon>Bacteroidia</taxon>
        <taxon>Bacteroidales</taxon>
        <taxon>Rikenellaceae</taxon>
        <taxon>Alistipes</taxon>
    </lineage>
</organism>
<keyword evidence="6 11" id="KW-0798">TonB box</keyword>
<dbReference type="Pfam" id="PF07715">
    <property type="entry name" value="Plug"/>
    <property type="match status" value="1"/>
</dbReference>
<dbReference type="Proteomes" id="UP000322940">
    <property type="component" value="Unassembled WGS sequence"/>
</dbReference>
<dbReference type="Gene3D" id="2.170.130.10">
    <property type="entry name" value="TonB-dependent receptor, plug domain"/>
    <property type="match status" value="1"/>
</dbReference>
<evidence type="ECO:0000256" key="3">
    <source>
        <dbReference type="ARBA" id="ARBA00022452"/>
    </source>
</evidence>
<sequence>MLCPALCLGPGATAVSAQKDSSRLSQIQRIDSVVVLGSRRPEKIIPAQVLDGAELQRLSVHSVADAIRYFSGVQIKDYGGIGGLKTINVRSMGTQHVGVFYDGVQLGNAQNGQVDLGKYSLDNMAAVTLYNGQKSSGVQSAKDYASASAVYLQTRTPEFRAGRRHNLKLTLKGGSFGTVNPSVLYEQRLGERISNSLNAEFLYTTGRYKFSYVKADGYDTTAVRRNGDVRALRIENGLFGRIKDGSWRAKVYFYNSERGYPGAFVREEPGKFKHEDRQWDTNFFLQGAFSKAFAPWYRLSVHAKYAYDYLHYLSDPRLDVTTMYVDNHYYQQEAYVSAAQEFTLFSWWDVNLAADFQYNTLEADLVNFVYPSRFTSLTALATSLRFGKIDVQGSLLYTFVDDFAREAGAAAESKHVLTPTVVAQYTPFNDIDLSLRAFYKRVFRMPTLNDLYYTFIGNKYLKPEYTTQYNVGLAYSKEWPSSHFRRLDASVDAYYNQVEDKIIAMPTSNQFQWTMVNLGYVEIRGVDATVSGAMRFGKFGADCRVTYTYQKAQDFTDPASKYYGDQIPYIPWHSGSAIIGLNYGTWSLNYSFIYTGERYEAGANIAENYALSWYTSDLSLSKIFNLKRSQLRAAVEVNNLLNQQYEVVQCYPMPGTNVKIIFSWTL</sequence>
<protein>
    <submittedName>
        <fullName evidence="14">TonB-dependent receptor</fullName>
    </submittedName>
</protein>
<evidence type="ECO:0000256" key="11">
    <source>
        <dbReference type="RuleBase" id="RU003357"/>
    </source>
</evidence>